<protein>
    <recommendedName>
        <fullName evidence="12">Striatin N-terminal domain-containing protein</fullName>
    </recommendedName>
</protein>
<feature type="repeat" description="WD" evidence="9">
    <location>
        <begin position="643"/>
        <end position="680"/>
    </location>
</feature>
<organism evidence="13 14">
    <name type="scientific">Diploscapter pachys</name>
    <dbReference type="NCBI Taxonomy" id="2018661"/>
    <lineage>
        <taxon>Eukaryota</taxon>
        <taxon>Metazoa</taxon>
        <taxon>Ecdysozoa</taxon>
        <taxon>Nematoda</taxon>
        <taxon>Chromadorea</taxon>
        <taxon>Rhabditida</taxon>
        <taxon>Rhabditina</taxon>
        <taxon>Rhabditomorpha</taxon>
        <taxon>Rhabditoidea</taxon>
        <taxon>Rhabditidae</taxon>
        <taxon>Diploscapter</taxon>
    </lineage>
</organism>
<feature type="repeat" description="WD" evidence="9">
    <location>
        <begin position="354"/>
        <end position="395"/>
    </location>
</feature>
<keyword evidence="5 9" id="KW-0853">WD repeat</keyword>
<dbReference type="InterPro" id="IPR036322">
    <property type="entry name" value="WD40_repeat_dom_sf"/>
</dbReference>
<reference evidence="13 14" key="1">
    <citation type="journal article" date="2017" name="Curr. Biol.">
        <title>Genome architecture and evolution of a unichromosomal asexual nematode.</title>
        <authorList>
            <person name="Fradin H."/>
            <person name="Zegar C."/>
            <person name="Gutwein M."/>
            <person name="Lucas J."/>
            <person name="Kovtun M."/>
            <person name="Corcoran D."/>
            <person name="Baugh L.R."/>
            <person name="Kiontke K."/>
            <person name="Gunsalus K."/>
            <person name="Fitch D.H."/>
            <person name="Piano F."/>
        </authorList>
    </citation>
    <scope>NUCLEOTIDE SEQUENCE [LARGE SCALE GENOMIC DNA]</scope>
    <source>
        <strain evidence="13">PF1309</strain>
    </source>
</reference>
<dbReference type="FunFam" id="2.130.10.10:FF:000498">
    <property type="entry name" value="Striatin 3"/>
    <property type="match status" value="1"/>
</dbReference>
<feature type="coiled-coil region" evidence="10">
    <location>
        <begin position="54"/>
        <end position="81"/>
    </location>
</feature>
<dbReference type="InterPro" id="IPR019775">
    <property type="entry name" value="WD40_repeat_CS"/>
</dbReference>
<evidence type="ECO:0000256" key="8">
    <source>
        <dbReference type="ARBA" id="ARBA00023054"/>
    </source>
</evidence>
<evidence type="ECO:0000256" key="10">
    <source>
        <dbReference type="SAM" id="Coils"/>
    </source>
</evidence>
<dbReference type="OrthoDB" id="727118at2759"/>
<proteinExistence type="inferred from homology"/>
<keyword evidence="3" id="KW-0963">Cytoplasm</keyword>
<dbReference type="Proteomes" id="UP000218231">
    <property type="component" value="Unassembled WGS sequence"/>
</dbReference>
<keyword evidence="7" id="KW-0112">Calmodulin-binding</keyword>
<feature type="region of interest" description="Disordered" evidence="11">
    <location>
        <begin position="256"/>
        <end position="288"/>
    </location>
</feature>
<dbReference type="Pfam" id="PF00400">
    <property type="entry name" value="WD40"/>
    <property type="match status" value="5"/>
</dbReference>
<dbReference type="InterPro" id="IPR020472">
    <property type="entry name" value="WD40_PAC1"/>
</dbReference>
<dbReference type="PANTHER" id="PTHR15653">
    <property type="entry name" value="STRIATIN"/>
    <property type="match status" value="1"/>
</dbReference>
<accession>A0A2A2L0V5</accession>
<keyword evidence="8 10" id="KW-0175">Coiled coil</keyword>
<feature type="domain" description="Striatin N-terminal" evidence="12">
    <location>
        <begin position="36"/>
        <end position="169"/>
    </location>
</feature>
<evidence type="ECO:0000313" key="13">
    <source>
        <dbReference type="EMBL" id="PAV79795.1"/>
    </source>
</evidence>
<feature type="compositionally biased region" description="Acidic residues" evidence="11">
    <location>
        <begin position="202"/>
        <end position="211"/>
    </location>
</feature>
<evidence type="ECO:0000256" key="1">
    <source>
        <dbReference type="ARBA" id="ARBA00004496"/>
    </source>
</evidence>
<evidence type="ECO:0000256" key="5">
    <source>
        <dbReference type="ARBA" id="ARBA00022574"/>
    </source>
</evidence>
<evidence type="ECO:0000256" key="2">
    <source>
        <dbReference type="ARBA" id="ARBA00009616"/>
    </source>
</evidence>
<evidence type="ECO:0000313" key="14">
    <source>
        <dbReference type="Proteomes" id="UP000218231"/>
    </source>
</evidence>
<dbReference type="InterPro" id="IPR015943">
    <property type="entry name" value="WD40/YVTN_repeat-like_dom_sf"/>
</dbReference>
<dbReference type="SMART" id="SM00320">
    <property type="entry name" value="WD40"/>
    <property type="match status" value="6"/>
</dbReference>
<dbReference type="SUPFAM" id="SSF50978">
    <property type="entry name" value="WD40 repeat-like"/>
    <property type="match status" value="1"/>
</dbReference>
<feature type="region of interest" description="Disordered" evidence="11">
    <location>
        <begin position="1"/>
        <end position="31"/>
    </location>
</feature>
<keyword evidence="4" id="KW-0597">Phosphoprotein</keyword>
<comment type="subcellular location">
    <subcellularLocation>
        <location evidence="1">Cytoplasm</location>
    </subcellularLocation>
</comment>
<dbReference type="GO" id="GO:0005516">
    <property type="term" value="F:calmodulin binding"/>
    <property type="evidence" value="ECO:0007669"/>
    <property type="project" value="UniProtKB-KW"/>
</dbReference>
<dbReference type="GO" id="GO:0005737">
    <property type="term" value="C:cytoplasm"/>
    <property type="evidence" value="ECO:0007669"/>
    <property type="project" value="UniProtKB-SubCell"/>
</dbReference>
<sequence>MVIAGNSGQEEVSRTAGMQNNGDNKEDSVRPPPYQMHGILHYLQHEWSRYEMDRAKWELEKAEMQARIAFLQGERKGQENLKHDLIRRIKMLEYCLKQERAKNYRLTHNGEDPPEFEEAEEKLEPVVPSDVDAYPLEMASASGWKHGRQLLKKYLMMSLFQEIGYSEQILDVRSFRVKNLLGLISPGDLPSNERNTGKDTDGGSDSDNDFDQNLESAVDVIDEGFSFLKAEKGGDEWSLTNQDAINKLKEKYISEKHVQDSKQKKGGSATNGSEKTAEGEEQQQQAGEQDKANLDMLNDVLPMPAGAARGNRGQYVDIDAALGLPPQDEIDIKNFSDDDDQSMRAVKWNLKTTLRSHLDVIRAMQFHPVEPVLITASEDGTAKLWNLEPAKKDEKHNTGGELEPVYTFRSHIGPVLCMDLSPTGDHLYTGGLDGLVSCFNVPSSNSDPHEAYDPRVLSEKLIGHEDAVWSVAYHSSSNRIVSASADSTIKIWEPGNFNEPLQRTMSAPKPGLIPTSVDFVSTEPSQMLAAYTNSFAQIVDLETGSSVLSFDFGEDASSTARITRIISHPTMPITIVAGDDRKIRYFDNANGQLIHSSVAHVEGISSLAIDPNGLYLLSGSHDGSLRLWQMEKRICLQEISAHRKKYDASVTSVAFHPSRPLIGSAGADGLAKVYSAQQDS</sequence>
<dbReference type="PROSITE" id="PS00678">
    <property type="entry name" value="WD_REPEATS_1"/>
    <property type="match status" value="1"/>
</dbReference>
<dbReference type="FunFam" id="1.20.5.300:FF:000001">
    <property type="entry name" value="striatin isoform X1"/>
    <property type="match status" value="1"/>
</dbReference>
<keyword evidence="14" id="KW-1185">Reference proteome</keyword>
<dbReference type="PRINTS" id="PR00320">
    <property type="entry name" value="GPROTEINBRPT"/>
</dbReference>
<keyword evidence="6" id="KW-0677">Repeat</keyword>
<evidence type="ECO:0000256" key="4">
    <source>
        <dbReference type="ARBA" id="ARBA00022553"/>
    </source>
</evidence>
<dbReference type="Gene3D" id="2.130.10.10">
    <property type="entry name" value="YVTN repeat-like/Quinoprotein amine dehydrogenase"/>
    <property type="match status" value="2"/>
</dbReference>
<feature type="region of interest" description="Disordered" evidence="11">
    <location>
        <begin position="186"/>
        <end position="211"/>
    </location>
</feature>
<dbReference type="EMBL" id="LIAE01007364">
    <property type="protein sequence ID" value="PAV79795.1"/>
    <property type="molecule type" value="Genomic_DNA"/>
</dbReference>
<comment type="caution">
    <text evidence="13">The sequence shown here is derived from an EMBL/GenBank/DDBJ whole genome shotgun (WGS) entry which is preliminary data.</text>
</comment>
<dbReference type="Gene3D" id="1.20.5.300">
    <property type="match status" value="1"/>
</dbReference>
<dbReference type="Pfam" id="PF08232">
    <property type="entry name" value="Striatin"/>
    <property type="match status" value="1"/>
</dbReference>
<dbReference type="PROSITE" id="PS50294">
    <property type="entry name" value="WD_REPEATS_REGION"/>
    <property type="match status" value="4"/>
</dbReference>
<dbReference type="InterPro" id="IPR013258">
    <property type="entry name" value="Striatin_N"/>
</dbReference>
<feature type="repeat" description="WD" evidence="9">
    <location>
        <begin position="597"/>
        <end position="638"/>
    </location>
</feature>
<evidence type="ECO:0000256" key="7">
    <source>
        <dbReference type="ARBA" id="ARBA00022860"/>
    </source>
</evidence>
<evidence type="ECO:0000256" key="3">
    <source>
        <dbReference type="ARBA" id="ARBA00022490"/>
    </source>
</evidence>
<evidence type="ECO:0000256" key="6">
    <source>
        <dbReference type="ARBA" id="ARBA00022737"/>
    </source>
</evidence>
<dbReference type="PROSITE" id="PS50082">
    <property type="entry name" value="WD_REPEATS_2"/>
    <property type="match status" value="4"/>
</dbReference>
<dbReference type="PANTHER" id="PTHR15653:SF0">
    <property type="entry name" value="CONNECTOR OF KINASE TO AP-1, ISOFORM E"/>
    <property type="match status" value="1"/>
</dbReference>
<feature type="repeat" description="WD" evidence="9">
    <location>
        <begin position="461"/>
        <end position="493"/>
    </location>
</feature>
<gene>
    <name evidence="13" type="ORF">WR25_11067</name>
</gene>
<evidence type="ECO:0000256" key="9">
    <source>
        <dbReference type="PROSITE-ProRule" id="PRU00221"/>
    </source>
</evidence>
<dbReference type="STRING" id="2018661.A0A2A2L0V5"/>
<evidence type="ECO:0000256" key="11">
    <source>
        <dbReference type="SAM" id="MobiDB-lite"/>
    </source>
</evidence>
<dbReference type="InterPro" id="IPR051488">
    <property type="entry name" value="WD_repeat_striatin"/>
</dbReference>
<evidence type="ECO:0000259" key="12">
    <source>
        <dbReference type="Pfam" id="PF08232"/>
    </source>
</evidence>
<comment type="similarity">
    <text evidence="2">Belongs to the WD repeat striatin family.</text>
</comment>
<dbReference type="AlphaFoldDB" id="A0A2A2L0V5"/>
<feature type="compositionally biased region" description="Polar residues" evidence="11">
    <location>
        <begin position="1"/>
        <end position="22"/>
    </location>
</feature>
<dbReference type="CDD" id="cd00200">
    <property type="entry name" value="WD40"/>
    <property type="match status" value="1"/>
</dbReference>
<name>A0A2A2L0V5_9BILA</name>
<dbReference type="InterPro" id="IPR001680">
    <property type="entry name" value="WD40_rpt"/>
</dbReference>